<dbReference type="InterPro" id="IPR039420">
    <property type="entry name" value="WalR-like"/>
</dbReference>
<dbReference type="Gene3D" id="3.40.50.2300">
    <property type="match status" value="1"/>
</dbReference>
<keyword evidence="5" id="KW-0804">Transcription</keyword>
<dbReference type="Pfam" id="PF00072">
    <property type="entry name" value="Response_reg"/>
    <property type="match status" value="1"/>
</dbReference>
<dbReference type="SMART" id="SM00448">
    <property type="entry name" value="REC"/>
    <property type="match status" value="1"/>
</dbReference>
<evidence type="ECO:0000313" key="11">
    <source>
        <dbReference type="Proteomes" id="UP000232323"/>
    </source>
</evidence>
<dbReference type="InterPro" id="IPR001789">
    <property type="entry name" value="Sig_transdc_resp-reg_receiver"/>
</dbReference>
<dbReference type="OrthoDB" id="60033at2759"/>
<dbReference type="EMBL" id="BEGY01000058">
    <property type="protein sequence ID" value="GAX80917.1"/>
    <property type="molecule type" value="Genomic_DNA"/>
</dbReference>
<keyword evidence="1 6" id="KW-0597">Phosphoprotein</keyword>
<dbReference type="AlphaFoldDB" id="A0A250XCU9"/>
<keyword evidence="3" id="KW-0805">Transcription regulation</keyword>
<sequence>MEAAPTANRRRLPTKTRSGIITLPPTVSGDDEESITISPVMISSRFQASSLDIKSSTLSNIPLRPKEDEPCSVCHSDNIPTENPAGLTSNSLRVESGLHVGSSTSRLQDESSRPKTIGYGPPKQVPKPPPLKTGPLNSTSTPQAHALPVTRRGSYQSLKKQPSGGVRSEDTTSIMGMLKKATHWERFGTILALVCMSNDTPDGKEVLQMLQAEGYDTGVVGCSRDAVAEFSSGEVFPDVVLVDADLPAFGSTAQLIKQLQVQNATVAIVVLGSQGGKVDAVSALQAGAADFMLKPLDLDEMVARIERHVQRQHSIKLELERAMEEARVLMAKLEVATRAGSMVLGKTAPSSSAAGHGAEGGKVVLGPVAETDFEEQIMELSDENQRLGKKIQDMEQKLLHKDDENRRLEQKLNKMEVRMDNESSGVQGQLCAVNNNNSVLMHKVDELERLVRSSGGTSAVQSSTTSNRNSTSNMYNSGSNQAVMITPGSLHAEALLEALTEVEQLQLFQHEEQESAC</sequence>
<evidence type="ECO:0000256" key="6">
    <source>
        <dbReference type="PROSITE-ProRule" id="PRU00169"/>
    </source>
</evidence>
<dbReference type="PANTHER" id="PTHR48111:SF1">
    <property type="entry name" value="TWO-COMPONENT RESPONSE REGULATOR ORR33"/>
    <property type="match status" value="1"/>
</dbReference>
<feature type="region of interest" description="Disordered" evidence="8">
    <location>
        <begin position="452"/>
        <end position="475"/>
    </location>
</feature>
<evidence type="ECO:0000256" key="3">
    <source>
        <dbReference type="ARBA" id="ARBA00023015"/>
    </source>
</evidence>
<feature type="compositionally biased region" description="Polar residues" evidence="8">
    <location>
        <begin position="78"/>
        <end position="93"/>
    </location>
</feature>
<dbReference type="GO" id="GO:0032993">
    <property type="term" value="C:protein-DNA complex"/>
    <property type="evidence" value="ECO:0007669"/>
    <property type="project" value="TreeGrafter"/>
</dbReference>
<evidence type="ECO:0000256" key="1">
    <source>
        <dbReference type="ARBA" id="ARBA00022553"/>
    </source>
</evidence>
<feature type="modified residue" description="4-aspartylphosphate" evidence="6">
    <location>
        <position position="243"/>
    </location>
</feature>
<keyword evidence="11" id="KW-1185">Reference proteome</keyword>
<dbReference type="PROSITE" id="PS50110">
    <property type="entry name" value="RESPONSE_REGULATORY"/>
    <property type="match status" value="1"/>
</dbReference>
<name>A0A250XCU9_9CHLO</name>
<organism evidence="10 11">
    <name type="scientific">Chlamydomonas eustigma</name>
    <dbReference type="NCBI Taxonomy" id="1157962"/>
    <lineage>
        <taxon>Eukaryota</taxon>
        <taxon>Viridiplantae</taxon>
        <taxon>Chlorophyta</taxon>
        <taxon>core chlorophytes</taxon>
        <taxon>Chlorophyceae</taxon>
        <taxon>CS clade</taxon>
        <taxon>Chlamydomonadales</taxon>
        <taxon>Chlamydomonadaceae</taxon>
        <taxon>Chlamydomonas</taxon>
    </lineage>
</organism>
<dbReference type="GO" id="GO:0000156">
    <property type="term" value="F:phosphorelay response regulator activity"/>
    <property type="evidence" value="ECO:0007669"/>
    <property type="project" value="TreeGrafter"/>
</dbReference>
<feature type="compositionally biased region" description="Low complexity" evidence="8">
    <location>
        <begin position="462"/>
        <end position="475"/>
    </location>
</feature>
<protein>
    <recommendedName>
        <fullName evidence="9">Response regulatory domain-containing protein</fullName>
    </recommendedName>
</protein>
<keyword evidence="7" id="KW-0175">Coiled coil</keyword>
<feature type="region of interest" description="Disordered" evidence="8">
    <location>
        <begin position="60"/>
        <end position="170"/>
    </location>
</feature>
<dbReference type="CDD" id="cd00156">
    <property type="entry name" value="REC"/>
    <property type="match status" value="1"/>
</dbReference>
<keyword evidence="4" id="KW-0238">DNA-binding</keyword>
<comment type="caution">
    <text evidence="10">The sequence shown here is derived from an EMBL/GenBank/DDBJ whole genome shotgun (WGS) entry which is preliminary data.</text>
</comment>
<dbReference type="GO" id="GO:0006355">
    <property type="term" value="P:regulation of DNA-templated transcription"/>
    <property type="evidence" value="ECO:0007669"/>
    <property type="project" value="TreeGrafter"/>
</dbReference>
<keyword evidence="2" id="KW-0902">Two-component regulatory system</keyword>
<evidence type="ECO:0000259" key="9">
    <source>
        <dbReference type="PROSITE" id="PS50110"/>
    </source>
</evidence>
<dbReference type="SUPFAM" id="SSF52172">
    <property type="entry name" value="CheY-like"/>
    <property type="match status" value="1"/>
</dbReference>
<dbReference type="InterPro" id="IPR011006">
    <property type="entry name" value="CheY-like_superfamily"/>
</dbReference>
<evidence type="ECO:0000256" key="4">
    <source>
        <dbReference type="ARBA" id="ARBA00023125"/>
    </source>
</evidence>
<feature type="region of interest" description="Disordered" evidence="8">
    <location>
        <begin position="1"/>
        <end position="32"/>
    </location>
</feature>
<dbReference type="GO" id="GO:0005829">
    <property type="term" value="C:cytosol"/>
    <property type="evidence" value="ECO:0007669"/>
    <property type="project" value="TreeGrafter"/>
</dbReference>
<reference evidence="10 11" key="1">
    <citation type="submission" date="2017-08" db="EMBL/GenBank/DDBJ databases">
        <title>Acidophilic green algal genome provides insights into adaptation to an acidic environment.</title>
        <authorList>
            <person name="Hirooka S."/>
            <person name="Hirose Y."/>
            <person name="Kanesaki Y."/>
            <person name="Higuchi S."/>
            <person name="Fujiwara T."/>
            <person name="Onuma R."/>
            <person name="Era A."/>
            <person name="Ohbayashi R."/>
            <person name="Uzuka A."/>
            <person name="Nozaki H."/>
            <person name="Yoshikawa H."/>
            <person name="Miyagishima S.Y."/>
        </authorList>
    </citation>
    <scope>NUCLEOTIDE SEQUENCE [LARGE SCALE GENOMIC DNA]</scope>
    <source>
        <strain evidence="10 11">NIES-2499</strain>
    </source>
</reference>
<dbReference type="Proteomes" id="UP000232323">
    <property type="component" value="Unassembled WGS sequence"/>
</dbReference>
<feature type="domain" description="Response regulatory" evidence="9">
    <location>
        <begin position="192"/>
        <end position="309"/>
    </location>
</feature>
<evidence type="ECO:0000256" key="8">
    <source>
        <dbReference type="SAM" id="MobiDB-lite"/>
    </source>
</evidence>
<proteinExistence type="predicted"/>
<gene>
    <name evidence="10" type="ORF">CEUSTIGMA_g8352.t1</name>
</gene>
<evidence type="ECO:0000256" key="7">
    <source>
        <dbReference type="SAM" id="Coils"/>
    </source>
</evidence>
<feature type="coiled-coil region" evidence="7">
    <location>
        <begin position="370"/>
        <end position="425"/>
    </location>
</feature>
<evidence type="ECO:0000256" key="2">
    <source>
        <dbReference type="ARBA" id="ARBA00023012"/>
    </source>
</evidence>
<dbReference type="GO" id="GO:0000976">
    <property type="term" value="F:transcription cis-regulatory region binding"/>
    <property type="evidence" value="ECO:0007669"/>
    <property type="project" value="TreeGrafter"/>
</dbReference>
<evidence type="ECO:0000256" key="5">
    <source>
        <dbReference type="ARBA" id="ARBA00023163"/>
    </source>
</evidence>
<feature type="compositionally biased region" description="Pro residues" evidence="8">
    <location>
        <begin position="123"/>
        <end position="132"/>
    </location>
</feature>
<accession>A0A250XCU9</accession>
<evidence type="ECO:0000313" key="10">
    <source>
        <dbReference type="EMBL" id="GAX80917.1"/>
    </source>
</evidence>
<dbReference type="PANTHER" id="PTHR48111">
    <property type="entry name" value="REGULATOR OF RPOS"/>
    <property type="match status" value="1"/>
</dbReference>